<comment type="caution">
    <text evidence="4">The sequence shown here is derived from an EMBL/GenBank/DDBJ whole genome shotgun (WGS) entry which is preliminary data.</text>
</comment>
<organism evidence="4 5">
    <name type="scientific">Anaerotalea alkaliphila</name>
    <dbReference type="NCBI Taxonomy" id="2662126"/>
    <lineage>
        <taxon>Bacteria</taxon>
        <taxon>Bacillati</taxon>
        <taxon>Bacillota</taxon>
        <taxon>Clostridia</taxon>
        <taxon>Eubacteriales</taxon>
        <taxon>Anaerotalea</taxon>
    </lineage>
</organism>
<evidence type="ECO:0000313" key="5">
    <source>
        <dbReference type="Proteomes" id="UP000461585"/>
    </source>
</evidence>
<evidence type="ECO:0000256" key="1">
    <source>
        <dbReference type="ARBA" id="ARBA00022723"/>
    </source>
</evidence>
<keyword evidence="1" id="KW-0479">Metal-binding</keyword>
<evidence type="ECO:0000256" key="3">
    <source>
        <dbReference type="ARBA" id="ARBA00023027"/>
    </source>
</evidence>
<dbReference type="Pfam" id="PF04166">
    <property type="entry name" value="PdxA"/>
    <property type="match status" value="1"/>
</dbReference>
<dbReference type="PANTHER" id="PTHR30004:SF3">
    <property type="entry name" value="4-HYDROXYTHREONINE-4-PHOSPHATE DEHYDROGENASE 2-RELATED"/>
    <property type="match status" value="1"/>
</dbReference>
<keyword evidence="2" id="KW-0560">Oxidoreductase</keyword>
<dbReference type="InterPro" id="IPR005255">
    <property type="entry name" value="PdxA_fam"/>
</dbReference>
<evidence type="ECO:0000256" key="2">
    <source>
        <dbReference type="ARBA" id="ARBA00023002"/>
    </source>
</evidence>
<dbReference type="Proteomes" id="UP000461585">
    <property type="component" value="Unassembled WGS sequence"/>
</dbReference>
<reference evidence="4 5" key="1">
    <citation type="submission" date="2020-01" db="EMBL/GenBank/DDBJ databases">
        <title>Anaeroalcalibacter tamaniensis gen. nov., sp. nov., moderately halophilic strictly anaerobic fermenter bacterium from mud volcano of Taman peninsula.</title>
        <authorList>
            <person name="Frolova A."/>
            <person name="Merkel A.Y."/>
            <person name="Slobodkin A.I."/>
        </authorList>
    </citation>
    <scope>NUCLEOTIDE SEQUENCE [LARGE SCALE GENOMIC DNA]</scope>
    <source>
        <strain evidence="4 5">F-3ap</strain>
    </source>
</reference>
<dbReference type="EMBL" id="JAAEEH010000057">
    <property type="protein sequence ID" value="NDL68749.1"/>
    <property type="molecule type" value="Genomic_DNA"/>
</dbReference>
<keyword evidence="5" id="KW-1185">Reference proteome</keyword>
<dbReference type="PANTHER" id="PTHR30004">
    <property type="entry name" value="4-HYDROXYTHREONINE-4-PHOSPHATE DEHYDROGENASE"/>
    <property type="match status" value="1"/>
</dbReference>
<dbReference type="Gene3D" id="3.40.718.10">
    <property type="entry name" value="Isopropylmalate Dehydrogenase"/>
    <property type="match status" value="1"/>
</dbReference>
<dbReference type="SUPFAM" id="SSF53659">
    <property type="entry name" value="Isocitrate/Isopropylmalate dehydrogenase-like"/>
    <property type="match status" value="1"/>
</dbReference>
<evidence type="ECO:0000313" key="4">
    <source>
        <dbReference type="EMBL" id="NDL68749.1"/>
    </source>
</evidence>
<name>A0A7X5KND3_9FIRM</name>
<accession>A0A7X5KND3</accession>
<dbReference type="GO" id="GO:0016491">
    <property type="term" value="F:oxidoreductase activity"/>
    <property type="evidence" value="ECO:0007669"/>
    <property type="project" value="UniProtKB-KW"/>
</dbReference>
<dbReference type="RefSeq" id="WP_162371468.1">
    <property type="nucleotide sequence ID" value="NZ_JAAEEH010000057.1"/>
</dbReference>
<dbReference type="AlphaFoldDB" id="A0A7X5KND3"/>
<dbReference type="GO" id="GO:0046872">
    <property type="term" value="F:metal ion binding"/>
    <property type="evidence" value="ECO:0007669"/>
    <property type="project" value="UniProtKB-KW"/>
</dbReference>
<dbReference type="GO" id="GO:0051287">
    <property type="term" value="F:NAD binding"/>
    <property type="evidence" value="ECO:0007669"/>
    <property type="project" value="InterPro"/>
</dbReference>
<gene>
    <name evidence="4" type="ORF">GXN74_13480</name>
</gene>
<proteinExistence type="predicted"/>
<keyword evidence="3" id="KW-0520">NAD</keyword>
<sequence>MDAQPKLGILLGDACGIGPEIIAKLCDRDRIYGHCRPVIIGDCRVFEEAKRLVDGRFAIRKIADVDEADWEWEEGEYPILDQGDVDPGEIVAGEPHAVSGRSMVRMIEVAMKLCREGKLDGFVYAPINTNTINMAGYSYESEAKLFSEVLQMEKLTKELNMLDGLWASRVTSHIPVKHICDFITPESVFDTIELLHDTVFEAEGVAPKIGVAALNPHAGEMGVFGSEEKTVIAPAIDLAKARNIEVSGPYSADILFIKAFEGDFDAIVTMYHDQGQIPIKLKGILYGVTLHTGMPFPVATSLHGAAYDKAGKGVASVDAVENAIRLVAQIALNKSRRN</sequence>
<protein>
    <submittedName>
        <fullName evidence="4">4-hydroxythreonine-4-phosphate dehydrogenase PdxA</fullName>
    </submittedName>
</protein>